<evidence type="ECO:0000313" key="1">
    <source>
        <dbReference type="Ensembl" id="ENSCATP00000022455.1"/>
    </source>
</evidence>
<dbReference type="Bgee" id="ENSCATG00000034852">
    <property type="expression patterns" value="Expressed in bone marrow and 10 other cell types or tissues"/>
</dbReference>
<sequence length="71" mass="8661">MLTFRILELVHQFMELTLGIWQVHFINCQECRFCLKFLFYYGFKSSSVLSVRRKLKSRNINLKKEKERDSL</sequence>
<reference evidence="1" key="1">
    <citation type="submission" date="2025-08" db="UniProtKB">
        <authorList>
            <consortium name="Ensembl"/>
        </authorList>
    </citation>
    <scope>IDENTIFICATION</scope>
</reference>
<dbReference type="Proteomes" id="UP000233060">
    <property type="component" value="Unassembled WGS sequence"/>
</dbReference>
<protein>
    <submittedName>
        <fullName evidence="1">Uncharacterized protein</fullName>
    </submittedName>
</protein>
<organism evidence="1 2">
    <name type="scientific">Cercocebus atys</name>
    <name type="common">Sooty mangabey</name>
    <name type="synonym">Cercocebus torquatus atys</name>
    <dbReference type="NCBI Taxonomy" id="9531"/>
    <lineage>
        <taxon>Eukaryota</taxon>
        <taxon>Metazoa</taxon>
        <taxon>Chordata</taxon>
        <taxon>Craniata</taxon>
        <taxon>Vertebrata</taxon>
        <taxon>Euteleostomi</taxon>
        <taxon>Mammalia</taxon>
        <taxon>Eutheria</taxon>
        <taxon>Euarchontoglires</taxon>
        <taxon>Primates</taxon>
        <taxon>Haplorrhini</taxon>
        <taxon>Catarrhini</taxon>
        <taxon>Cercopithecidae</taxon>
        <taxon>Cercopithecinae</taxon>
        <taxon>Cercocebus</taxon>
    </lineage>
</organism>
<proteinExistence type="predicted"/>
<accession>A0A2K5MB75</accession>
<dbReference type="OMA" id="YMEFILG"/>
<evidence type="ECO:0000313" key="2">
    <source>
        <dbReference type="Proteomes" id="UP000233060"/>
    </source>
</evidence>
<dbReference type="AlphaFoldDB" id="A0A2K5MB75"/>
<dbReference type="Ensembl" id="ENSCATT00000046664.1">
    <property type="protein sequence ID" value="ENSCATP00000022455.1"/>
    <property type="gene ID" value="ENSCATG00000034852.1"/>
</dbReference>
<reference evidence="1" key="2">
    <citation type="submission" date="2025-09" db="UniProtKB">
        <authorList>
            <consortium name="Ensembl"/>
        </authorList>
    </citation>
    <scope>IDENTIFICATION</scope>
</reference>
<dbReference type="GeneTree" id="ENSGT00900000143685"/>
<name>A0A2K5MB75_CERAT</name>
<keyword evidence="2" id="KW-1185">Reference proteome</keyword>